<sequence length="316" mass="33941">RAPVGVDHGGTLLPAGRTAPAGVFSRIIGGQDAQEGQWPWQVSVQEYDNEKSEYHHICGGSLISAQWVVSAAHCFNRFLPDSAYRMNLGEYQLSNPSPTRISSPVNGIFRHPNYNQSTFFADIALVQLTEPVNFTDTIRPISLLGPSTQFPAGEKCWVTGWGKNGSEYTLQPPRTLQEVQVPLVNVSTCRENFGEQSHWIQDDMLCAGSRGDPNGPCKFDSGGPLVCPRNGSFVLTGIISWGRDSPPPLPRVYVQVPVYVNWIQNVTGDAGLSIVSPAVLSPGTTPLGSLSNSLVCSCLALALAAPLLAGLLLTAL</sequence>
<dbReference type="GO" id="GO:0006508">
    <property type="term" value="P:proteolysis"/>
    <property type="evidence" value="ECO:0007669"/>
    <property type="project" value="UniProtKB-KW"/>
</dbReference>
<accession>A0A8C3F915</accession>
<dbReference type="PROSITE" id="PS50240">
    <property type="entry name" value="TRYPSIN_DOM"/>
    <property type="match status" value="1"/>
</dbReference>
<dbReference type="SUPFAM" id="SSF50494">
    <property type="entry name" value="Trypsin-like serine proteases"/>
    <property type="match status" value="1"/>
</dbReference>
<dbReference type="PANTHER" id="PTHR24253:SF144">
    <property type="entry name" value="CHYMOTRYPSIN-LIKE PROTEASE CTRL-1-RELATED"/>
    <property type="match status" value="1"/>
</dbReference>
<evidence type="ECO:0000256" key="2">
    <source>
        <dbReference type="ARBA" id="ARBA00022729"/>
    </source>
</evidence>
<dbReference type="Proteomes" id="UP000694380">
    <property type="component" value="Unplaced"/>
</dbReference>
<reference evidence="8" key="1">
    <citation type="submission" date="2025-08" db="UniProtKB">
        <authorList>
            <consortium name="Ensembl"/>
        </authorList>
    </citation>
    <scope>IDENTIFICATION</scope>
</reference>
<dbReference type="InterPro" id="IPR009003">
    <property type="entry name" value="Peptidase_S1_PA"/>
</dbReference>
<evidence type="ECO:0000313" key="9">
    <source>
        <dbReference type="Proteomes" id="UP000694380"/>
    </source>
</evidence>
<keyword evidence="1" id="KW-0645">Protease</keyword>
<dbReference type="Ensembl" id="ENSCPBT00000004368.1">
    <property type="protein sequence ID" value="ENSCPBP00000003574.1"/>
    <property type="gene ID" value="ENSCPBG00000002898.1"/>
</dbReference>
<keyword evidence="9" id="KW-1185">Reference proteome</keyword>
<keyword evidence="5" id="KW-1015">Disulfide bond</keyword>
<dbReference type="InterPro" id="IPR018114">
    <property type="entry name" value="TRYPSIN_HIS"/>
</dbReference>
<evidence type="ECO:0000256" key="3">
    <source>
        <dbReference type="ARBA" id="ARBA00022801"/>
    </source>
</evidence>
<evidence type="ECO:0000256" key="5">
    <source>
        <dbReference type="ARBA" id="ARBA00023157"/>
    </source>
</evidence>
<evidence type="ECO:0000256" key="1">
    <source>
        <dbReference type="ARBA" id="ARBA00022670"/>
    </source>
</evidence>
<dbReference type="InterPro" id="IPR001314">
    <property type="entry name" value="Peptidase_S1A"/>
</dbReference>
<dbReference type="FunFam" id="2.40.10.10:FF:000024">
    <property type="entry name" value="Serine protease 53"/>
    <property type="match status" value="1"/>
</dbReference>
<evidence type="ECO:0000259" key="7">
    <source>
        <dbReference type="PROSITE" id="PS50240"/>
    </source>
</evidence>
<evidence type="ECO:0000256" key="6">
    <source>
        <dbReference type="ARBA" id="ARBA00023180"/>
    </source>
</evidence>
<dbReference type="InterPro" id="IPR043504">
    <property type="entry name" value="Peptidase_S1_PA_chymotrypsin"/>
</dbReference>
<keyword evidence="4" id="KW-0720">Serine protease</keyword>
<dbReference type="GO" id="GO:0004252">
    <property type="term" value="F:serine-type endopeptidase activity"/>
    <property type="evidence" value="ECO:0007669"/>
    <property type="project" value="InterPro"/>
</dbReference>
<organism evidence="8 9">
    <name type="scientific">Chrysemys picta bellii</name>
    <name type="common">Western painted turtle</name>
    <name type="synonym">Emys bellii</name>
    <dbReference type="NCBI Taxonomy" id="8478"/>
    <lineage>
        <taxon>Eukaryota</taxon>
        <taxon>Metazoa</taxon>
        <taxon>Chordata</taxon>
        <taxon>Craniata</taxon>
        <taxon>Vertebrata</taxon>
        <taxon>Euteleostomi</taxon>
        <taxon>Archelosauria</taxon>
        <taxon>Testudinata</taxon>
        <taxon>Testudines</taxon>
        <taxon>Cryptodira</taxon>
        <taxon>Durocryptodira</taxon>
        <taxon>Testudinoidea</taxon>
        <taxon>Emydidae</taxon>
        <taxon>Chrysemys</taxon>
    </lineage>
</organism>
<dbReference type="Pfam" id="PF00089">
    <property type="entry name" value="Trypsin"/>
    <property type="match status" value="1"/>
</dbReference>
<dbReference type="CDD" id="cd00190">
    <property type="entry name" value="Tryp_SPc"/>
    <property type="match status" value="1"/>
</dbReference>
<evidence type="ECO:0000256" key="4">
    <source>
        <dbReference type="ARBA" id="ARBA00022825"/>
    </source>
</evidence>
<feature type="domain" description="Peptidase S1" evidence="7">
    <location>
        <begin position="27"/>
        <end position="268"/>
    </location>
</feature>
<keyword evidence="3" id="KW-0378">Hydrolase</keyword>
<dbReference type="GeneTree" id="ENSGT00940000155138"/>
<keyword evidence="2" id="KW-0732">Signal</keyword>
<name>A0A8C3F915_CHRPI</name>
<dbReference type="SMART" id="SM00020">
    <property type="entry name" value="Tryp_SPc"/>
    <property type="match status" value="1"/>
</dbReference>
<proteinExistence type="predicted"/>
<dbReference type="PANTHER" id="PTHR24253">
    <property type="entry name" value="TRANSMEMBRANE PROTEASE SERINE"/>
    <property type="match status" value="1"/>
</dbReference>
<dbReference type="InterPro" id="IPR001254">
    <property type="entry name" value="Trypsin_dom"/>
</dbReference>
<reference evidence="8" key="2">
    <citation type="submission" date="2025-09" db="UniProtKB">
        <authorList>
            <consortium name="Ensembl"/>
        </authorList>
    </citation>
    <scope>IDENTIFICATION</scope>
</reference>
<keyword evidence="6" id="KW-0325">Glycoprotein</keyword>
<protein>
    <recommendedName>
        <fullName evidence="7">Peptidase S1 domain-containing protein</fullName>
    </recommendedName>
</protein>
<dbReference type="PRINTS" id="PR00722">
    <property type="entry name" value="CHYMOTRYPSIN"/>
</dbReference>
<dbReference type="PROSITE" id="PS00134">
    <property type="entry name" value="TRYPSIN_HIS"/>
    <property type="match status" value="1"/>
</dbReference>
<dbReference type="Gene3D" id="2.40.10.10">
    <property type="entry name" value="Trypsin-like serine proteases"/>
    <property type="match status" value="1"/>
</dbReference>
<evidence type="ECO:0000313" key="8">
    <source>
        <dbReference type="Ensembl" id="ENSCPBP00000003574.1"/>
    </source>
</evidence>
<dbReference type="AlphaFoldDB" id="A0A8C3F915"/>